<evidence type="ECO:0000313" key="2">
    <source>
        <dbReference type="Proteomes" id="UP000799436"/>
    </source>
</evidence>
<protein>
    <submittedName>
        <fullName evidence="1">Uncharacterized protein</fullName>
    </submittedName>
</protein>
<dbReference type="AlphaFoldDB" id="A0A6G1LF20"/>
<dbReference type="EMBL" id="ML995819">
    <property type="protein sequence ID" value="KAF2771541.1"/>
    <property type="molecule type" value="Genomic_DNA"/>
</dbReference>
<proteinExistence type="predicted"/>
<accession>A0A6G1LF20</accession>
<gene>
    <name evidence="1" type="ORF">EJ03DRAFT_334825</name>
</gene>
<sequence>MGEPPSEEWKEVLRPALFARRAVLPICQPLNPQAVLSLNKLYAREHELLKTAQDATLSRVFAEEEDEDLSRPLARKIGSNAKWEGDVTKAGHLALFRVAQDRLRDKVDRATFQSGQTQLLSTSQTPHRFPVFAEALLADFFSVCSTPDTAELWMLAEACEAPDVNDIQYWCKYE</sequence>
<reference evidence="1" key="1">
    <citation type="journal article" date="2020" name="Stud. Mycol.">
        <title>101 Dothideomycetes genomes: a test case for predicting lifestyles and emergence of pathogens.</title>
        <authorList>
            <person name="Haridas S."/>
            <person name="Albert R."/>
            <person name="Binder M."/>
            <person name="Bloem J."/>
            <person name="Labutti K."/>
            <person name="Salamov A."/>
            <person name="Andreopoulos B."/>
            <person name="Baker S."/>
            <person name="Barry K."/>
            <person name="Bills G."/>
            <person name="Bluhm B."/>
            <person name="Cannon C."/>
            <person name="Castanera R."/>
            <person name="Culley D."/>
            <person name="Daum C."/>
            <person name="Ezra D."/>
            <person name="Gonzalez J."/>
            <person name="Henrissat B."/>
            <person name="Kuo A."/>
            <person name="Liang C."/>
            <person name="Lipzen A."/>
            <person name="Lutzoni F."/>
            <person name="Magnuson J."/>
            <person name="Mondo S."/>
            <person name="Nolan M."/>
            <person name="Ohm R."/>
            <person name="Pangilinan J."/>
            <person name="Park H.-J."/>
            <person name="Ramirez L."/>
            <person name="Alfaro M."/>
            <person name="Sun H."/>
            <person name="Tritt A."/>
            <person name="Yoshinaga Y."/>
            <person name="Zwiers L.-H."/>
            <person name="Turgeon B."/>
            <person name="Goodwin S."/>
            <person name="Spatafora J."/>
            <person name="Crous P."/>
            <person name="Grigoriev I."/>
        </authorList>
    </citation>
    <scope>NUCLEOTIDE SEQUENCE</scope>
    <source>
        <strain evidence="1">CBS 116005</strain>
    </source>
</reference>
<name>A0A6G1LF20_9PEZI</name>
<organism evidence="1 2">
    <name type="scientific">Teratosphaeria nubilosa</name>
    <dbReference type="NCBI Taxonomy" id="161662"/>
    <lineage>
        <taxon>Eukaryota</taxon>
        <taxon>Fungi</taxon>
        <taxon>Dikarya</taxon>
        <taxon>Ascomycota</taxon>
        <taxon>Pezizomycotina</taxon>
        <taxon>Dothideomycetes</taxon>
        <taxon>Dothideomycetidae</taxon>
        <taxon>Mycosphaerellales</taxon>
        <taxon>Teratosphaeriaceae</taxon>
        <taxon>Teratosphaeria</taxon>
    </lineage>
</organism>
<evidence type="ECO:0000313" key="1">
    <source>
        <dbReference type="EMBL" id="KAF2771541.1"/>
    </source>
</evidence>
<dbReference type="Proteomes" id="UP000799436">
    <property type="component" value="Unassembled WGS sequence"/>
</dbReference>
<keyword evidence="2" id="KW-1185">Reference proteome</keyword>
<dbReference type="OrthoDB" id="3861992at2759"/>